<proteinExistence type="predicted"/>
<evidence type="ECO:0000256" key="1">
    <source>
        <dbReference type="SAM" id="MobiDB-lite"/>
    </source>
</evidence>
<reference evidence="2" key="1">
    <citation type="submission" date="2022-10" db="EMBL/GenBank/DDBJ databases">
        <title>Chitinophaga sp. nov., isolated from soil.</title>
        <authorList>
            <person name="Jeon C.O."/>
        </authorList>
    </citation>
    <scope>NUCLEOTIDE SEQUENCE</scope>
    <source>
        <strain evidence="2">R8</strain>
    </source>
</reference>
<feature type="compositionally biased region" description="Basic and acidic residues" evidence="1">
    <location>
        <begin position="59"/>
        <end position="69"/>
    </location>
</feature>
<feature type="region of interest" description="Disordered" evidence="1">
    <location>
        <begin position="20"/>
        <end position="69"/>
    </location>
</feature>
<keyword evidence="3" id="KW-1185">Reference proteome</keyword>
<evidence type="ECO:0008006" key="4">
    <source>
        <dbReference type="Google" id="ProtNLM"/>
    </source>
</evidence>
<organism evidence="2 3">
    <name type="scientific">Chitinophaga horti</name>
    <dbReference type="NCBI Taxonomy" id="2920382"/>
    <lineage>
        <taxon>Bacteria</taxon>
        <taxon>Pseudomonadati</taxon>
        <taxon>Bacteroidota</taxon>
        <taxon>Chitinophagia</taxon>
        <taxon>Chitinophagales</taxon>
        <taxon>Chitinophagaceae</taxon>
        <taxon>Chitinophaga</taxon>
    </lineage>
</organism>
<dbReference type="Proteomes" id="UP001162741">
    <property type="component" value="Chromosome"/>
</dbReference>
<sequence length="69" mass="7396">MKSLTRIAIASAFITLGACHQNSQNTPGVPDSSEISTRESDSSLIHNKPDSSMTPGPTIEKDTVQHETE</sequence>
<accession>A0ABY6J457</accession>
<gene>
    <name evidence="2" type="ORF">MKQ68_25350</name>
</gene>
<evidence type="ECO:0000313" key="3">
    <source>
        <dbReference type="Proteomes" id="UP001162741"/>
    </source>
</evidence>
<evidence type="ECO:0000313" key="2">
    <source>
        <dbReference type="EMBL" id="UYQ93412.1"/>
    </source>
</evidence>
<dbReference type="PROSITE" id="PS51257">
    <property type="entry name" value="PROKAR_LIPOPROTEIN"/>
    <property type="match status" value="1"/>
</dbReference>
<protein>
    <recommendedName>
        <fullName evidence="4">Lipoprotein</fullName>
    </recommendedName>
</protein>
<name>A0ABY6J457_9BACT</name>
<dbReference type="RefSeq" id="WP_244841095.1">
    <property type="nucleotide sequence ID" value="NZ_CP107006.1"/>
</dbReference>
<dbReference type="EMBL" id="CP107006">
    <property type="protein sequence ID" value="UYQ93412.1"/>
    <property type="molecule type" value="Genomic_DNA"/>
</dbReference>